<proteinExistence type="predicted"/>
<accession>A0A3G4ZUX1</accession>
<evidence type="ECO:0000313" key="1">
    <source>
        <dbReference type="EMBL" id="AYV77219.1"/>
    </source>
</evidence>
<gene>
    <name evidence="1" type="ORF">Barrevirus19_14</name>
</gene>
<reference evidence="1" key="1">
    <citation type="submission" date="2018-10" db="EMBL/GenBank/DDBJ databases">
        <title>Hidden diversity of soil giant viruses.</title>
        <authorList>
            <person name="Schulz F."/>
            <person name="Alteio L."/>
            <person name="Goudeau D."/>
            <person name="Ryan E.M."/>
            <person name="Malmstrom R.R."/>
            <person name="Blanchard J."/>
            <person name="Woyke T."/>
        </authorList>
    </citation>
    <scope>NUCLEOTIDE SEQUENCE</scope>
    <source>
        <strain evidence="1">BAV1</strain>
    </source>
</reference>
<organism evidence="1">
    <name type="scientific">Barrevirus sp</name>
    <dbReference type="NCBI Taxonomy" id="2487763"/>
    <lineage>
        <taxon>Viruses</taxon>
        <taxon>Varidnaviria</taxon>
        <taxon>Bamfordvirae</taxon>
        <taxon>Nucleocytoviricota</taxon>
        <taxon>Megaviricetes</taxon>
        <taxon>Imitervirales</taxon>
        <taxon>Mimiviridae</taxon>
        <taxon>Klosneuvirinae</taxon>
    </lineage>
</organism>
<dbReference type="EMBL" id="MK072016">
    <property type="protein sequence ID" value="AYV77219.1"/>
    <property type="molecule type" value="Genomic_DNA"/>
</dbReference>
<sequence length="80" mass="9176">MSCQCHDETMTKSLFCFNCKTEWKIPMLQEERIASCPEHKSMIAFCGGTVPSLCTTCTNDGYYVEQEGFGWFPSFTVKRK</sequence>
<protein>
    <submittedName>
        <fullName evidence="1">Uncharacterized protein</fullName>
    </submittedName>
</protein>
<name>A0A3G4ZUX1_9VIRU</name>